<proteinExistence type="predicted"/>
<comment type="caution">
    <text evidence="1">The sequence shown here is derived from an EMBL/GenBank/DDBJ whole genome shotgun (WGS) entry which is preliminary data.</text>
</comment>
<dbReference type="RefSeq" id="WP_029142711.1">
    <property type="nucleotide sequence ID" value="NZ_ALAS01000301.1"/>
</dbReference>
<dbReference type="HOGENOM" id="CLU_2598647_0_0_9"/>
<evidence type="ECO:0000313" key="1">
    <source>
        <dbReference type="EMBL" id="SHF74197.1"/>
    </source>
</evidence>
<dbReference type="KEGG" id="bcoa:BF29_2499"/>
<protein>
    <submittedName>
        <fullName evidence="1">Uncharacterized protein</fullName>
    </submittedName>
</protein>
<dbReference type="EMBL" id="FQUB01000068">
    <property type="protein sequence ID" value="SHF74197.1"/>
    <property type="molecule type" value="Genomic_DNA"/>
</dbReference>
<reference evidence="1 2" key="1">
    <citation type="submission" date="2016-11" db="EMBL/GenBank/DDBJ databases">
        <authorList>
            <person name="Varghese N."/>
            <person name="Submissions S."/>
        </authorList>
    </citation>
    <scope>NUCLEOTIDE SEQUENCE [LARGE SCALE GENOMIC DNA]</scope>
    <source>
        <strain evidence="1 2">DSM 1</strain>
    </source>
</reference>
<dbReference type="KEGG" id="bcoa:BF29_2575"/>
<evidence type="ECO:0000313" key="2">
    <source>
        <dbReference type="Proteomes" id="UP000184029"/>
    </source>
</evidence>
<name>A0A0B5WNB4_HEYCO</name>
<dbReference type="GeneID" id="29814436"/>
<accession>A0A0B5WNB4</accession>
<gene>
    <name evidence="1" type="ORF">SAMN02745208_02594</name>
</gene>
<dbReference type="AlphaFoldDB" id="A0A0B5WNB4"/>
<sequence>MKQPVLNVNGKRFKIHSINWYKNGEICHISVFMNGESKTIFNDDASIFKYGIVFDGETEDSYSQHYMLDLSQEGMITND</sequence>
<organism evidence="1 2">
    <name type="scientific">Heyndrickxia coagulans DSM 1 = ATCC 7050</name>
    <dbReference type="NCBI Taxonomy" id="1121088"/>
    <lineage>
        <taxon>Bacteria</taxon>
        <taxon>Bacillati</taxon>
        <taxon>Bacillota</taxon>
        <taxon>Bacilli</taxon>
        <taxon>Bacillales</taxon>
        <taxon>Bacillaceae</taxon>
        <taxon>Heyndrickxia</taxon>
    </lineage>
</organism>
<dbReference type="Proteomes" id="UP000184029">
    <property type="component" value="Unassembled WGS sequence"/>
</dbReference>